<gene>
    <name evidence="3" type="ORF">DBRI00130_LOCUS43080</name>
</gene>
<dbReference type="GO" id="GO:0000785">
    <property type="term" value="C:chromatin"/>
    <property type="evidence" value="ECO:0007669"/>
    <property type="project" value="TreeGrafter"/>
</dbReference>
<sequence length="831" mass="94330">MSSSARARIEFSKNNVIMKTIKNSPMLRDTTKRKCNIAYDYSKEEEKECLSSLIDSFPGKSTACEPETYLNGGELMCSSSPTDISSAHYIIFSGGSRSYSRLRTDFGPFGLSTPNIAKIKWGHKCKVDALSVISEYRAHNNYTSLQDHDQETKRLISPADKMAKRTGDTGNGSHPPAYHRESFELEKIKFEEERKKSRHLQEQLAHAKESKSDSQLEIERNKAVIEELKNNARDDRNTIANLKKHLGDTDKRFEEMEDEIDELNETIQRLEQSLDLKNQEINRINISVDKYQGMVKRLKLDLDKSKQCITKCSNHNEKAIRDGRLNGADSKPNIMVQKCLGKLIDEPDHSLGPVQGLDFGIGGLSGMVRKYEAQITELNARIHNLEPDAQGNGETVAKLKNKIIDISVRCEQQEQSSLRQMDMLIEEKGPDLKTDSSSSVQCDDQCSEESDDDVDMEDRRGERAFFPSVYTTEYLPGHFPACNASLLSTPEKSQAGDSMAQLNKREKVLSNKVRELKGPLIFRSARFFPNEKRASKIPRPKRRNAGSSFSSLYYSRMKKLEEEVDKLREENFRLTEERKDHTKNIDLLYFNLKQMQQAANNLEVVKHNCHSVGDGESAKWQVTPSPEHDPEMTNSNTRPEESNQIVKSLQFDFEKVTNYESLKKNVLNVKNKKELDPDSFGKVGGFANDNTSVNETSSAMSIKSTSPVSIFSYASHASEFDSHDHSLRRRKVASLKIQKDRLEKEFRSRVLNLELDKLNMSTLKKEIEVLDSLSVGDSKISCVEQHMSRREDSKTDWRGANQSDMSSNKQVVLVSPTFSTNTQALTPLPEE</sequence>
<keyword evidence="1" id="KW-0175">Coiled coil</keyword>
<reference evidence="3" key="1">
    <citation type="submission" date="2021-01" db="EMBL/GenBank/DDBJ databases">
        <authorList>
            <person name="Corre E."/>
            <person name="Pelletier E."/>
            <person name="Niang G."/>
            <person name="Scheremetjew M."/>
            <person name="Finn R."/>
            <person name="Kale V."/>
            <person name="Holt S."/>
            <person name="Cochrane G."/>
            <person name="Meng A."/>
            <person name="Brown T."/>
            <person name="Cohen L."/>
        </authorList>
    </citation>
    <scope>NUCLEOTIDE SEQUENCE</scope>
    <source>
        <strain evidence="3">GSO104</strain>
    </source>
</reference>
<feature type="region of interest" description="Disordered" evidence="2">
    <location>
        <begin position="429"/>
        <end position="456"/>
    </location>
</feature>
<dbReference type="SUPFAM" id="SSF57997">
    <property type="entry name" value="Tropomyosin"/>
    <property type="match status" value="1"/>
</dbReference>
<feature type="region of interest" description="Disordered" evidence="2">
    <location>
        <begin position="785"/>
        <end position="809"/>
    </location>
</feature>
<feature type="compositionally biased region" description="Polar residues" evidence="2">
    <location>
        <begin position="632"/>
        <end position="641"/>
    </location>
</feature>
<evidence type="ECO:0000313" key="3">
    <source>
        <dbReference type="EMBL" id="CAE4666329.1"/>
    </source>
</evidence>
<feature type="region of interest" description="Disordered" evidence="2">
    <location>
        <begin position="615"/>
        <end position="641"/>
    </location>
</feature>
<proteinExistence type="predicted"/>
<name>A0A7S4VU82_9STRA</name>
<feature type="region of interest" description="Disordered" evidence="2">
    <location>
        <begin position="194"/>
        <end position="215"/>
    </location>
</feature>
<accession>A0A7S4VU82</accession>
<feature type="compositionally biased region" description="Acidic residues" evidence="2">
    <location>
        <begin position="445"/>
        <end position="456"/>
    </location>
</feature>
<protein>
    <submittedName>
        <fullName evidence="3">Uncharacterized protein</fullName>
    </submittedName>
</protein>
<evidence type="ECO:0000256" key="1">
    <source>
        <dbReference type="SAM" id="Coils"/>
    </source>
</evidence>
<organism evidence="3">
    <name type="scientific">Ditylum brightwellii</name>
    <dbReference type="NCBI Taxonomy" id="49249"/>
    <lineage>
        <taxon>Eukaryota</taxon>
        <taxon>Sar</taxon>
        <taxon>Stramenopiles</taxon>
        <taxon>Ochrophyta</taxon>
        <taxon>Bacillariophyta</taxon>
        <taxon>Mediophyceae</taxon>
        <taxon>Lithodesmiophycidae</taxon>
        <taxon>Lithodesmiales</taxon>
        <taxon>Lithodesmiaceae</taxon>
        <taxon>Ditylum</taxon>
    </lineage>
</organism>
<dbReference type="PANTHER" id="PTHR43941:SF1">
    <property type="entry name" value="STRUCTURAL MAINTENANCE OF CHROMOSOMES PROTEIN 2"/>
    <property type="match status" value="1"/>
</dbReference>
<dbReference type="GO" id="GO:0000796">
    <property type="term" value="C:condensin complex"/>
    <property type="evidence" value="ECO:0007669"/>
    <property type="project" value="TreeGrafter"/>
</dbReference>
<dbReference type="PANTHER" id="PTHR43941">
    <property type="entry name" value="STRUCTURAL MAINTENANCE OF CHROMOSOMES PROTEIN 2"/>
    <property type="match status" value="1"/>
</dbReference>
<dbReference type="EMBL" id="HBNS01059887">
    <property type="protein sequence ID" value="CAE4666329.1"/>
    <property type="molecule type" value="Transcribed_RNA"/>
</dbReference>
<feature type="compositionally biased region" description="Basic and acidic residues" evidence="2">
    <location>
        <begin position="786"/>
        <end position="797"/>
    </location>
</feature>
<dbReference type="GO" id="GO:0007076">
    <property type="term" value="P:mitotic chromosome condensation"/>
    <property type="evidence" value="ECO:0007669"/>
    <property type="project" value="TreeGrafter"/>
</dbReference>
<feature type="compositionally biased region" description="Low complexity" evidence="2">
    <location>
        <begin position="435"/>
        <end position="444"/>
    </location>
</feature>
<evidence type="ECO:0000256" key="2">
    <source>
        <dbReference type="SAM" id="MobiDB-lite"/>
    </source>
</evidence>
<feature type="compositionally biased region" description="Polar residues" evidence="2">
    <location>
        <begin position="800"/>
        <end position="809"/>
    </location>
</feature>
<dbReference type="GO" id="GO:0000793">
    <property type="term" value="C:condensed chromosome"/>
    <property type="evidence" value="ECO:0007669"/>
    <property type="project" value="TreeGrafter"/>
</dbReference>
<feature type="coiled-coil region" evidence="1">
    <location>
        <begin position="550"/>
        <end position="584"/>
    </location>
</feature>
<dbReference type="AlphaFoldDB" id="A0A7S4VU82"/>
<dbReference type="GO" id="GO:0003682">
    <property type="term" value="F:chromatin binding"/>
    <property type="evidence" value="ECO:0007669"/>
    <property type="project" value="TreeGrafter"/>
</dbReference>